<dbReference type="RefSeq" id="WP_121990603.1">
    <property type="nucleotide sequence ID" value="NZ_OUNR01000020.1"/>
</dbReference>
<evidence type="ECO:0000313" key="1">
    <source>
        <dbReference type="EMBL" id="SPP66440.1"/>
    </source>
</evidence>
<sequence length="209" mass="22873">MLKRALILLILALSQAGCSIEEGGGAYNPVPLTDEVRKELEGLKREFLTIEELTVGSGSVAAWSRKVEADIEVRYTDGTVVYHGPIWMYTGLEGDVFVHNASSRAGGLSFGQEGIRLGLNGMAVGGKRRITIEPKLVRGGLLVQGPQRKNGIGVRQEKLIVEATLTASCIPVLLRIPGPGSGYFIEREIRCRDADLPKRDPNDPIWRFY</sequence>
<accession>A0A330LB00</accession>
<protein>
    <submittedName>
        <fullName evidence="1">Uncharacterized protein</fullName>
    </submittedName>
</protein>
<dbReference type="InterPro" id="IPR046357">
    <property type="entry name" value="PPIase_dom_sf"/>
</dbReference>
<dbReference type="SUPFAM" id="SSF54534">
    <property type="entry name" value="FKBP-like"/>
    <property type="match status" value="1"/>
</dbReference>
<gene>
    <name evidence="1" type="ORF">NITLEN_70030</name>
</gene>
<dbReference type="AlphaFoldDB" id="A0A330LB00"/>
<dbReference type="GO" id="GO:0003755">
    <property type="term" value="F:peptidyl-prolyl cis-trans isomerase activity"/>
    <property type="evidence" value="ECO:0007669"/>
    <property type="project" value="InterPro"/>
</dbReference>
<keyword evidence="2" id="KW-1185">Reference proteome</keyword>
<name>A0A330LB00_9BACT</name>
<dbReference type="InParanoid" id="A0A330LB00"/>
<dbReference type="Gene3D" id="3.10.50.40">
    <property type="match status" value="1"/>
</dbReference>
<reference evidence="2" key="1">
    <citation type="submission" date="2018-04" db="EMBL/GenBank/DDBJ databases">
        <authorList>
            <person name="Lucker S."/>
            <person name="Sakoula D."/>
        </authorList>
    </citation>
    <scope>NUCLEOTIDE SEQUENCE [LARGE SCALE GENOMIC DNA]</scope>
</reference>
<dbReference type="EMBL" id="OUNR01000020">
    <property type="protein sequence ID" value="SPP66440.1"/>
    <property type="molecule type" value="Genomic_DNA"/>
</dbReference>
<proteinExistence type="predicted"/>
<organism evidence="1 2">
    <name type="scientific">Nitrospira lenta</name>
    <dbReference type="NCBI Taxonomy" id="1436998"/>
    <lineage>
        <taxon>Bacteria</taxon>
        <taxon>Pseudomonadati</taxon>
        <taxon>Nitrospirota</taxon>
        <taxon>Nitrospiria</taxon>
        <taxon>Nitrospirales</taxon>
        <taxon>Nitrospiraceae</taxon>
        <taxon>Nitrospira</taxon>
    </lineage>
</organism>
<evidence type="ECO:0000313" key="2">
    <source>
        <dbReference type="Proteomes" id="UP000248168"/>
    </source>
</evidence>
<dbReference type="Proteomes" id="UP000248168">
    <property type="component" value="Unassembled WGS sequence"/>
</dbReference>